<keyword evidence="7 8" id="KW-0998">Cell outer membrane</keyword>
<dbReference type="InterPro" id="IPR037066">
    <property type="entry name" value="Plug_dom_sf"/>
</dbReference>
<comment type="subcellular location">
    <subcellularLocation>
        <location evidence="1 8">Cell outer membrane</location>
        <topology evidence="1 8">Multi-pass membrane protein</topology>
    </subcellularLocation>
</comment>
<evidence type="ECO:0000256" key="4">
    <source>
        <dbReference type="ARBA" id="ARBA00022692"/>
    </source>
</evidence>
<keyword evidence="3 8" id="KW-1134">Transmembrane beta strand</keyword>
<comment type="similarity">
    <text evidence="8">Belongs to the TonB-dependent receptor family.</text>
</comment>
<feature type="domain" description="TonB-dependent receptor plug" evidence="9">
    <location>
        <begin position="54"/>
        <end position="166"/>
    </location>
</feature>
<evidence type="ECO:0000256" key="7">
    <source>
        <dbReference type="ARBA" id="ARBA00023237"/>
    </source>
</evidence>
<reference evidence="11" key="1">
    <citation type="journal article" date="2017" name="Proc. Natl. Acad. Sci. U.S.A.">
        <title>Simulation of Deepwater Horizon oil plume reveals substrate specialization within a complex community of hydrocarbon degraders.</title>
        <authorList>
            <person name="Hu P."/>
            <person name="Dubinsky E.A."/>
            <person name="Probst A.J."/>
            <person name="Wang J."/>
            <person name="Sieber C.M.K."/>
            <person name="Tom L.M."/>
            <person name="Gardinali P."/>
            <person name="Banfield J.F."/>
            <person name="Atlas R.M."/>
            <person name="Andersen G.L."/>
        </authorList>
    </citation>
    <scope>NUCLEOTIDE SEQUENCE [LARGE SCALE GENOMIC DNA]</scope>
</reference>
<dbReference type="Proteomes" id="UP000227088">
    <property type="component" value="Unassembled WGS sequence"/>
</dbReference>
<dbReference type="EMBL" id="MABE01000439">
    <property type="protein sequence ID" value="OUS40082.1"/>
    <property type="molecule type" value="Genomic_DNA"/>
</dbReference>
<organism evidence="10 11">
    <name type="scientific">Oleispira antarctica</name>
    <dbReference type="NCBI Taxonomy" id="188908"/>
    <lineage>
        <taxon>Bacteria</taxon>
        <taxon>Pseudomonadati</taxon>
        <taxon>Pseudomonadota</taxon>
        <taxon>Gammaproteobacteria</taxon>
        <taxon>Oceanospirillales</taxon>
        <taxon>Oceanospirillaceae</taxon>
        <taxon>Oleispira</taxon>
    </lineage>
</organism>
<dbReference type="Pfam" id="PF07715">
    <property type="entry name" value="Plug"/>
    <property type="match status" value="1"/>
</dbReference>
<dbReference type="AlphaFoldDB" id="A0A1Y5HYC4"/>
<evidence type="ECO:0000256" key="3">
    <source>
        <dbReference type="ARBA" id="ARBA00022452"/>
    </source>
</evidence>
<name>A0A1Y5HYC4_OLEAN</name>
<protein>
    <recommendedName>
        <fullName evidence="9">TonB-dependent receptor plug domain-containing protein</fullName>
    </recommendedName>
</protein>
<proteinExistence type="inferred from homology"/>
<dbReference type="Gene3D" id="2.170.130.10">
    <property type="entry name" value="TonB-dependent receptor, plug domain"/>
    <property type="match status" value="1"/>
</dbReference>
<keyword evidence="5" id="KW-0732">Signal</keyword>
<keyword evidence="2 8" id="KW-0813">Transport</keyword>
<dbReference type="InterPro" id="IPR036942">
    <property type="entry name" value="Beta-barrel_TonB_sf"/>
</dbReference>
<dbReference type="GO" id="GO:0009279">
    <property type="term" value="C:cell outer membrane"/>
    <property type="evidence" value="ECO:0007669"/>
    <property type="project" value="UniProtKB-SubCell"/>
</dbReference>
<dbReference type="Gene3D" id="2.40.170.20">
    <property type="entry name" value="TonB-dependent receptor, beta-barrel domain"/>
    <property type="match status" value="1"/>
</dbReference>
<evidence type="ECO:0000256" key="8">
    <source>
        <dbReference type="PROSITE-ProRule" id="PRU01360"/>
    </source>
</evidence>
<evidence type="ECO:0000256" key="1">
    <source>
        <dbReference type="ARBA" id="ARBA00004571"/>
    </source>
</evidence>
<keyword evidence="4 8" id="KW-0812">Transmembrane</keyword>
<evidence type="ECO:0000259" key="9">
    <source>
        <dbReference type="Pfam" id="PF07715"/>
    </source>
</evidence>
<dbReference type="PANTHER" id="PTHR30069:SF29">
    <property type="entry name" value="HEMOGLOBIN AND HEMOGLOBIN-HAPTOGLOBIN-BINDING PROTEIN 1-RELATED"/>
    <property type="match status" value="1"/>
</dbReference>
<dbReference type="PROSITE" id="PS52016">
    <property type="entry name" value="TONB_DEPENDENT_REC_3"/>
    <property type="match status" value="1"/>
</dbReference>
<dbReference type="GO" id="GO:0044718">
    <property type="term" value="P:siderophore transmembrane transport"/>
    <property type="evidence" value="ECO:0007669"/>
    <property type="project" value="TreeGrafter"/>
</dbReference>
<dbReference type="GO" id="GO:0015344">
    <property type="term" value="F:siderophore uptake transmembrane transporter activity"/>
    <property type="evidence" value="ECO:0007669"/>
    <property type="project" value="TreeGrafter"/>
</dbReference>
<evidence type="ECO:0000256" key="6">
    <source>
        <dbReference type="ARBA" id="ARBA00023136"/>
    </source>
</evidence>
<dbReference type="InterPro" id="IPR012910">
    <property type="entry name" value="Plug_dom"/>
</dbReference>
<dbReference type="PANTHER" id="PTHR30069">
    <property type="entry name" value="TONB-DEPENDENT OUTER MEMBRANE RECEPTOR"/>
    <property type="match status" value="1"/>
</dbReference>
<evidence type="ECO:0000313" key="11">
    <source>
        <dbReference type="Proteomes" id="UP000227088"/>
    </source>
</evidence>
<dbReference type="InterPro" id="IPR039426">
    <property type="entry name" value="TonB-dep_rcpt-like"/>
</dbReference>
<gene>
    <name evidence="10" type="ORF">A9R00_07845</name>
</gene>
<evidence type="ECO:0000256" key="2">
    <source>
        <dbReference type="ARBA" id="ARBA00022448"/>
    </source>
</evidence>
<comment type="caution">
    <text evidence="10">The sequence shown here is derived from an EMBL/GenBank/DDBJ whole genome shotgun (WGS) entry which is preliminary data.</text>
</comment>
<keyword evidence="6 8" id="KW-0472">Membrane</keyword>
<dbReference type="SUPFAM" id="SSF56935">
    <property type="entry name" value="Porins"/>
    <property type="match status" value="1"/>
</dbReference>
<evidence type="ECO:0000313" key="10">
    <source>
        <dbReference type="EMBL" id="OUS40082.1"/>
    </source>
</evidence>
<accession>A0A1Y5HYC4</accession>
<evidence type="ECO:0000256" key="5">
    <source>
        <dbReference type="ARBA" id="ARBA00022729"/>
    </source>
</evidence>
<sequence length="645" mass="72109">MATNPKHLVISISLFFITSLLASISHAIDNLFDLSLKELLEMRIQVASKKEQSIQDSPGIITVITSKDLNYYGARNLHDAMRLVPAIQQMYPQFTHRSSVAIRGQAAGALDKYFLILLNGKPLRDPIFYGINAPIYEGIPLELIERLEIIRGPGSVIYGSNAFAGVMDIITKSPEDMPDNKVSQRLGSFGTSISEVYLNTVLNEQSNITAAFRNYDSDGWDLEFTDTGSNQDSFKNKNTSWGGFIEYKYEGFTANLFKAEVIEVATLSSGLISDVTERPNDKNFYSLSYDTEINNRWSLVTSFSENTSTVAGSTEYDANDSVLEIITQADLTDTHFDFGISLRQNRLVEPNGNEASNIYYKSFFAQSDFVLENNYRFISGIQVSTKKDSDIQYAPRLSLMGELDEHYRMKIMYGRAYSSPTGVELSLNIPGLFFGDEDLEPTIIDNIDLQLSYQSADTYSAINVFFSRQDKSIGLVEITDGSPLPKKFENLNSVDHIGFELEGRVAINSAMQFNGSYSFQTSQDSTGADNSSLLSEQMLKTGIIYGNKSGFNASLFNVYHTKPKNRTTIVNSFNPQEKAYSHLTININYILENAFMTDNDLALNLFIDNALNKDAVFLPDPTLSNLNTMPKVAGRAYYMAMTYSF</sequence>